<dbReference type="InterPro" id="IPR014001">
    <property type="entry name" value="Helicase_ATP-bd"/>
</dbReference>
<dbReference type="InterPro" id="IPR027417">
    <property type="entry name" value="P-loop_NTPase"/>
</dbReference>
<name>A0A1Q2CFL6_9ACTN</name>
<organism evidence="10 11">
    <name type="scientific">Tessaracoccus flavus</name>
    <dbReference type="NCBI Taxonomy" id="1610493"/>
    <lineage>
        <taxon>Bacteria</taxon>
        <taxon>Bacillati</taxon>
        <taxon>Actinomycetota</taxon>
        <taxon>Actinomycetes</taxon>
        <taxon>Propionibacteriales</taxon>
        <taxon>Propionibacteriaceae</taxon>
        <taxon>Tessaracoccus</taxon>
    </lineage>
</organism>
<dbReference type="OrthoDB" id="9815222at2"/>
<dbReference type="RefSeq" id="WP_077342437.1">
    <property type="nucleotide sequence ID" value="NZ_CP019605.1"/>
</dbReference>
<dbReference type="SMART" id="SM00490">
    <property type="entry name" value="HELICc"/>
    <property type="match status" value="1"/>
</dbReference>
<evidence type="ECO:0000256" key="8">
    <source>
        <dbReference type="ARBA" id="ARBA00023235"/>
    </source>
</evidence>
<dbReference type="CDD" id="cd17922">
    <property type="entry name" value="DEXHc_LHR-like"/>
    <property type="match status" value="1"/>
</dbReference>
<dbReference type="GO" id="GO:0003677">
    <property type="term" value="F:DNA binding"/>
    <property type="evidence" value="ECO:0007669"/>
    <property type="project" value="UniProtKB-KW"/>
</dbReference>
<keyword evidence="4 10" id="KW-0347">Helicase</keyword>
<evidence type="ECO:0000256" key="3">
    <source>
        <dbReference type="ARBA" id="ARBA00022801"/>
    </source>
</evidence>
<feature type="region of interest" description="Disordered" evidence="9">
    <location>
        <begin position="1232"/>
        <end position="1264"/>
    </location>
</feature>
<keyword evidence="5" id="KW-0067">ATP-binding</keyword>
<dbReference type="Pfam" id="PF00270">
    <property type="entry name" value="DEAD"/>
    <property type="match status" value="1"/>
</dbReference>
<dbReference type="PANTHER" id="PTHR47962">
    <property type="entry name" value="ATP-DEPENDENT HELICASE LHR-RELATED-RELATED"/>
    <property type="match status" value="1"/>
</dbReference>
<feature type="compositionally biased region" description="Basic residues" evidence="9">
    <location>
        <begin position="1237"/>
        <end position="1254"/>
    </location>
</feature>
<dbReference type="Proteomes" id="UP000188324">
    <property type="component" value="Chromosome"/>
</dbReference>
<dbReference type="Pfam" id="PF23236">
    <property type="entry name" value="WHD_2nd_Lhr"/>
    <property type="match status" value="1"/>
</dbReference>
<dbReference type="Pfam" id="PF23234">
    <property type="entry name" value="WHD_4th_Lhr"/>
    <property type="match status" value="1"/>
</dbReference>
<evidence type="ECO:0000256" key="2">
    <source>
        <dbReference type="ARBA" id="ARBA00022763"/>
    </source>
</evidence>
<dbReference type="PANTHER" id="PTHR47962:SF5">
    <property type="entry name" value="ATP-DEPENDENT HELICASE LHR-RELATED"/>
    <property type="match status" value="1"/>
</dbReference>
<gene>
    <name evidence="10" type="ORF">RPIT_08960</name>
</gene>
<evidence type="ECO:0000256" key="5">
    <source>
        <dbReference type="ARBA" id="ARBA00022840"/>
    </source>
</evidence>
<dbReference type="InterPro" id="IPR001650">
    <property type="entry name" value="Helicase_C-like"/>
</dbReference>
<dbReference type="InterPro" id="IPR052511">
    <property type="entry name" value="ATP-dep_Helicase"/>
</dbReference>
<evidence type="ECO:0000313" key="10">
    <source>
        <dbReference type="EMBL" id="AQP44904.1"/>
    </source>
</evidence>
<dbReference type="PROSITE" id="PS51192">
    <property type="entry name" value="HELICASE_ATP_BIND_1"/>
    <property type="match status" value="1"/>
</dbReference>
<dbReference type="SMART" id="SM00487">
    <property type="entry name" value="DEXDc"/>
    <property type="match status" value="1"/>
</dbReference>
<reference evidence="10 11" key="1">
    <citation type="journal article" date="2016" name="Int. J. Syst. Evol. Microbiol.">
        <title>Tessaracoccus flavus sp. nov., isolated from the drainage system of a lindane-producing factory.</title>
        <authorList>
            <person name="Kumari R."/>
            <person name="Singh P."/>
            <person name="Schumann P."/>
            <person name="Lal R."/>
        </authorList>
    </citation>
    <scope>NUCLEOTIDE SEQUENCE [LARGE SCALE GENOMIC DNA]</scope>
    <source>
        <strain evidence="10 11">RP1T</strain>
    </source>
</reference>
<sequence length="1496" mass="158917">MTDPLAPFSAPTREWFGGVFSAPTAVQDEAWRAIAGGGHALVVAPTGSGKTLAAFLWALDRLASRPAREGTSVVYVSPLKALGVDIERNLRAPLTGLRLAAERLGETMTPVTVGVRSGDTPAKERAALLRRPPDILITTPESLYLMLTSSARSTLTQVETVIVDEIHAVAGTKRGSHLALTLERLDGLVGRDVQRVALSATVRPVERVAAFLGGDRPVQVVAPPTAKSWDVRVRVPVPDLTQPGPPPGTEDAVDPLLTDGTENNSIWPHVEAELYEAVLRGRSTLIFTNGRRAAERITGRLNEMWAAANDPESLPDVPARPPAQVMAPFDVVRGAPAVIARAHHGSVSKEARAEIEAALKSGELKCVVATSSLELGIDMGAIDRVIQVSSPPSVASALQRIGRAGHVVGATSAGDVYPLHRGDLAGGVVTTERMLAGQIEALHVPRHPLDVLAQQTVAATAARGDAGLDPDEWFAAVRRSLPYQGLDRSLFDSTIELLTGSYPSADFGDLRARLSVGEEGRLYPLPGALRLAATSGGTIPDRGMFGVFLAGDEKGQRRVGELDEEMVYESRVGDVFTLGASSWRIEEITRDQVRVSPAPGNTGRLPFWRGEDVGRSPELGRGIGALLREVARDENRLDRPYLDANTAANLGTYVAEQRSATGALPDESTIVIERFRDELGDWRIVIHSPLGRRILAPWALVIGEALTRETGMDVRPVAGDDGIVLRLPDSETAEQLAALVVPEPDEVAEIVTSQVGGSAAFAGHFRECAARALLLPRLNPGRRAPLWQQRLKAQQLLEVARHHPRFPIIIETVRELTQDVFDVPALVELARALRAGAVRLVEVVTEVPSPFAASLLFRYPGAFMYEGDAPLAERRAALLSMDPDLLAAALGTLDLRELLDPDVVAATIAELRHTAPDRRASSADALAELPRLLGPIPLRALPDHTDGVAPDPADHRTLVVHLAGQPHLVAASDLGLLRDALGVPVPAGFAAPVTESGRDPLTQLIARYARTNGPFTAQQVADAFGLGVGTVGIVLDREVGGRRLTTGRFTPGEAHQEFVDPGVLRRMRTRSLARTRAEVQPVSQSGYARFLAAAHQLDDRPTSSPDEVLLALQRLAGAALPASSWETHVLPARLKGYSPSHLDTLLAEGEVVIRGRGSAGPNDPVLALVPIGDLDLLGPPGAAPSEEAEALAKELSEGDGTLSSARLDDLWRAAEEGVVAPTSMAPVRARIGGAGRAAHKAPRPSPRRRARLPRPARSLGGPQGAVSAVGRWYRVRDPQLPQADAALSLASAWLERFGVVTRGGVTADGAPGGFAAAYRLLAELESAGKVLRGYVVEGLGGAQFSTSDVITQVRAYADSPDETLWPSGAQRPTVVVVTALDPANPYGSVLPWPDHPTARPSRAAGALVVLADGLCLAHLTRGGRTLTLFGEEGLRADRAGLVARALADAVAEGRMNRLRIEEIDGERVGSSGLETVLREAGGRLTPNGIVFEARRA</sequence>
<protein>
    <submittedName>
        <fullName evidence="10">DEAD/DEAH box helicase</fullName>
    </submittedName>
</protein>
<keyword evidence="6" id="KW-0238">DNA-binding</keyword>
<keyword evidence="8" id="KW-0413">Isomerase</keyword>
<accession>A0A1Q2CFL6</accession>
<dbReference type="PROSITE" id="PS51194">
    <property type="entry name" value="HELICASE_CTER"/>
    <property type="match status" value="1"/>
</dbReference>
<dbReference type="InterPro" id="IPR011545">
    <property type="entry name" value="DEAD/DEAH_box_helicase_dom"/>
</dbReference>
<dbReference type="InterPro" id="IPR055367">
    <property type="entry name" value="WH4_Lhr"/>
</dbReference>
<evidence type="ECO:0000313" key="11">
    <source>
        <dbReference type="Proteomes" id="UP000188324"/>
    </source>
</evidence>
<dbReference type="Gene3D" id="3.40.50.300">
    <property type="entry name" value="P-loop containing nucleotide triphosphate hydrolases"/>
    <property type="match status" value="2"/>
</dbReference>
<dbReference type="EMBL" id="CP019605">
    <property type="protein sequence ID" value="AQP44904.1"/>
    <property type="molecule type" value="Genomic_DNA"/>
</dbReference>
<keyword evidence="2" id="KW-0227">DNA damage</keyword>
<evidence type="ECO:0000256" key="4">
    <source>
        <dbReference type="ARBA" id="ARBA00022806"/>
    </source>
</evidence>
<keyword evidence="1" id="KW-0547">Nucleotide-binding</keyword>
<dbReference type="GO" id="GO:0006281">
    <property type="term" value="P:DNA repair"/>
    <property type="evidence" value="ECO:0007669"/>
    <property type="project" value="UniProtKB-KW"/>
</dbReference>
<dbReference type="InterPro" id="IPR055368">
    <property type="entry name" value="WH3_Lhr"/>
</dbReference>
<dbReference type="InterPro" id="IPR045628">
    <property type="entry name" value="Lhr_WH_dom"/>
</dbReference>
<dbReference type="SUPFAM" id="SSF52540">
    <property type="entry name" value="P-loop containing nucleoside triphosphate hydrolases"/>
    <property type="match status" value="1"/>
</dbReference>
<keyword evidence="7" id="KW-0234">DNA repair</keyword>
<evidence type="ECO:0000256" key="7">
    <source>
        <dbReference type="ARBA" id="ARBA00023204"/>
    </source>
</evidence>
<evidence type="ECO:0000256" key="6">
    <source>
        <dbReference type="ARBA" id="ARBA00023125"/>
    </source>
</evidence>
<keyword evidence="11" id="KW-1185">Reference proteome</keyword>
<proteinExistence type="predicted"/>
<dbReference type="Pfam" id="PF19306">
    <property type="entry name" value="WHD_Lhr"/>
    <property type="match status" value="1"/>
</dbReference>
<dbReference type="Pfam" id="PF00271">
    <property type="entry name" value="Helicase_C"/>
    <property type="match status" value="1"/>
</dbReference>
<dbReference type="STRING" id="1610493.RPIT_08960"/>
<dbReference type="GO" id="GO:0004386">
    <property type="term" value="F:helicase activity"/>
    <property type="evidence" value="ECO:0007669"/>
    <property type="project" value="UniProtKB-KW"/>
</dbReference>
<dbReference type="Pfam" id="PF08494">
    <property type="entry name" value="DEAD_assoc"/>
    <property type="match status" value="1"/>
</dbReference>
<dbReference type="KEGG" id="tfl:RPIT_08960"/>
<dbReference type="InterPro" id="IPR055369">
    <property type="entry name" value="WH2_Lhr"/>
</dbReference>
<evidence type="ECO:0000256" key="9">
    <source>
        <dbReference type="SAM" id="MobiDB-lite"/>
    </source>
</evidence>
<dbReference type="InterPro" id="IPR013701">
    <property type="entry name" value="Lhr-like_DEAD/DEAH_assoc"/>
</dbReference>
<dbReference type="Pfam" id="PF23235">
    <property type="entry name" value="WHD_3rd_Lhr"/>
    <property type="match status" value="1"/>
</dbReference>
<evidence type="ECO:0000256" key="1">
    <source>
        <dbReference type="ARBA" id="ARBA00022741"/>
    </source>
</evidence>
<dbReference type="GO" id="GO:0005524">
    <property type="term" value="F:ATP binding"/>
    <property type="evidence" value="ECO:0007669"/>
    <property type="project" value="UniProtKB-KW"/>
</dbReference>
<keyword evidence="3" id="KW-0378">Hydrolase</keyword>
<dbReference type="GO" id="GO:0016887">
    <property type="term" value="F:ATP hydrolysis activity"/>
    <property type="evidence" value="ECO:0007669"/>
    <property type="project" value="TreeGrafter"/>
</dbReference>